<name>A0A158FJL4_9BURK</name>
<dbReference type="Gene3D" id="2.120.10.30">
    <property type="entry name" value="TolB, C-terminal domain"/>
    <property type="match status" value="1"/>
</dbReference>
<evidence type="ECO:0000256" key="2">
    <source>
        <dbReference type="PIRSR" id="PIRSR605511-1"/>
    </source>
</evidence>
<protein>
    <submittedName>
        <fullName evidence="5">Gluconolactonase</fullName>
    </submittedName>
</protein>
<keyword evidence="3" id="KW-0479">Metal-binding</keyword>
<feature type="binding site" evidence="3">
    <location>
        <position position="125"/>
    </location>
    <ligand>
        <name>substrate</name>
    </ligand>
</feature>
<dbReference type="PRINTS" id="PR01790">
    <property type="entry name" value="SMP30FAMILY"/>
</dbReference>
<dbReference type="GO" id="GO:0046872">
    <property type="term" value="F:metal ion binding"/>
    <property type="evidence" value="ECO:0007669"/>
    <property type="project" value="UniProtKB-KW"/>
</dbReference>
<proteinExistence type="predicted"/>
<organism evidence="5 6">
    <name type="scientific">Caballeronia udeis</name>
    <dbReference type="NCBI Taxonomy" id="1232866"/>
    <lineage>
        <taxon>Bacteria</taxon>
        <taxon>Pseudomonadati</taxon>
        <taxon>Pseudomonadota</taxon>
        <taxon>Betaproteobacteria</taxon>
        <taxon>Burkholderiales</taxon>
        <taxon>Burkholderiaceae</taxon>
        <taxon>Caballeronia</taxon>
    </lineage>
</organism>
<evidence type="ECO:0000313" key="5">
    <source>
        <dbReference type="EMBL" id="SAL20072.1"/>
    </source>
</evidence>
<accession>A0A158FJL4</accession>
<feature type="active site" description="Proton donor/acceptor" evidence="2">
    <location>
        <position position="240"/>
    </location>
</feature>
<dbReference type="EMBL" id="FCOK02000005">
    <property type="protein sequence ID" value="SAL20072.1"/>
    <property type="molecule type" value="Genomic_DNA"/>
</dbReference>
<sequence>MTNPLMEIYDERARDLLGSDAKLEKLATGCIWSEGAIWMHEDGSVLWSDIPNNRMMRWQPEEGASVWRDQVEYTNGHYREADGSLLHCSHGQRAVIRTRFGPGLSQPVDEIVVDNYHGRRLNSPNDVVVKSDGTIWFSDPPYGILSDREGHQAAQEMRGCHVFRFDPRKKTLDVMTDLLICPNGLAFSPDESLLYVSDTSMVPYGDKGFHNIRVFEVIDGRSLSNPRIFATIAEGEGLSDGFRLDNRGWVFSSSAIGIQVFHPDGTRLALIHVPETVANLTFGGENRNEMFIVASTSLYRISVNVQGIQRP</sequence>
<dbReference type="SUPFAM" id="SSF63829">
    <property type="entry name" value="Calcium-dependent phosphotriesterase"/>
    <property type="match status" value="1"/>
</dbReference>
<dbReference type="Proteomes" id="UP000054683">
    <property type="component" value="Unassembled WGS sequence"/>
</dbReference>
<dbReference type="AlphaFoldDB" id="A0A158FJL4"/>
<dbReference type="InterPro" id="IPR051262">
    <property type="entry name" value="SMP-30/CGR1_Lactonase"/>
</dbReference>
<dbReference type="OrthoDB" id="241638at2"/>
<dbReference type="InterPro" id="IPR005511">
    <property type="entry name" value="SMP-30"/>
</dbReference>
<dbReference type="GO" id="GO:0016787">
    <property type="term" value="F:hydrolase activity"/>
    <property type="evidence" value="ECO:0007669"/>
    <property type="project" value="UniProtKB-KW"/>
</dbReference>
<dbReference type="PANTHER" id="PTHR47572">
    <property type="entry name" value="LIPOPROTEIN-RELATED"/>
    <property type="match status" value="1"/>
</dbReference>
<gene>
    <name evidence="5" type="ORF">AWB69_01292</name>
</gene>
<dbReference type="Pfam" id="PF08450">
    <property type="entry name" value="SGL"/>
    <property type="match status" value="1"/>
</dbReference>
<comment type="cofactor">
    <cofactor evidence="3">
        <name>Zn(2+)</name>
        <dbReference type="ChEBI" id="CHEBI:29105"/>
    </cofactor>
    <text evidence="3">Binds 1 divalent metal cation per subunit.</text>
</comment>
<feature type="binding site" evidence="3">
    <location>
        <position position="34"/>
    </location>
    <ligand>
        <name>a divalent metal cation</name>
        <dbReference type="ChEBI" id="CHEBI:60240"/>
    </ligand>
</feature>
<dbReference type="PANTHER" id="PTHR47572:SF4">
    <property type="entry name" value="LACTONASE DRP35"/>
    <property type="match status" value="1"/>
</dbReference>
<evidence type="ECO:0000259" key="4">
    <source>
        <dbReference type="Pfam" id="PF08450"/>
    </source>
</evidence>
<feature type="binding site" evidence="3">
    <location>
        <position position="240"/>
    </location>
    <ligand>
        <name>a divalent metal cation</name>
        <dbReference type="ChEBI" id="CHEBI:60240"/>
    </ligand>
</feature>
<reference evidence="5 6" key="1">
    <citation type="submission" date="2016-01" db="EMBL/GenBank/DDBJ databases">
        <authorList>
            <person name="Oliw E.H."/>
        </authorList>
    </citation>
    <scope>NUCLEOTIDE SEQUENCE [LARGE SCALE GENOMIC DNA]</scope>
    <source>
        <strain evidence="5">LMG 27134</strain>
    </source>
</reference>
<dbReference type="InterPro" id="IPR013658">
    <property type="entry name" value="SGL"/>
</dbReference>
<feature type="binding site" evidence="3">
    <location>
        <position position="183"/>
    </location>
    <ligand>
        <name>a divalent metal cation</name>
        <dbReference type="ChEBI" id="CHEBI:60240"/>
    </ligand>
</feature>
<feature type="domain" description="SMP-30/Gluconolactonase/LRE-like region" evidence="4">
    <location>
        <begin position="32"/>
        <end position="295"/>
    </location>
</feature>
<evidence type="ECO:0000256" key="3">
    <source>
        <dbReference type="PIRSR" id="PIRSR605511-2"/>
    </source>
</evidence>
<evidence type="ECO:0000256" key="1">
    <source>
        <dbReference type="ARBA" id="ARBA00022801"/>
    </source>
</evidence>
<keyword evidence="3" id="KW-0862">Zinc</keyword>
<evidence type="ECO:0000313" key="6">
    <source>
        <dbReference type="Proteomes" id="UP000054683"/>
    </source>
</evidence>
<dbReference type="RefSeq" id="WP_062083323.1">
    <property type="nucleotide sequence ID" value="NZ_FCOK02000005.1"/>
</dbReference>
<feature type="binding site" evidence="3">
    <location>
        <position position="149"/>
    </location>
    <ligand>
        <name>substrate</name>
    </ligand>
</feature>
<keyword evidence="1" id="KW-0378">Hydrolase</keyword>
<dbReference type="InterPro" id="IPR011042">
    <property type="entry name" value="6-blade_b-propeller_TolB-like"/>
</dbReference>